<name>A0A060SWW1_BLAAD</name>
<dbReference type="AlphaFoldDB" id="A0A060SWW1"/>
<accession>A0A060SWW1</accession>
<proteinExistence type="predicted"/>
<gene>
    <name evidence="1" type="ORF">GNLVRS02_ARAD1A00154g</name>
</gene>
<organism evidence="1">
    <name type="scientific">Blastobotrys adeninivorans</name>
    <name type="common">Yeast</name>
    <name type="synonym">Arxula adeninivorans</name>
    <dbReference type="NCBI Taxonomy" id="409370"/>
    <lineage>
        <taxon>Eukaryota</taxon>
        <taxon>Fungi</taxon>
        <taxon>Dikarya</taxon>
        <taxon>Ascomycota</taxon>
        <taxon>Saccharomycotina</taxon>
        <taxon>Dipodascomycetes</taxon>
        <taxon>Dipodascales</taxon>
        <taxon>Trichomonascaceae</taxon>
        <taxon>Blastobotrys</taxon>
    </lineage>
</organism>
<protein>
    <submittedName>
        <fullName evidence="1">ARAD1A00154p</fullName>
    </submittedName>
</protein>
<evidence type="ECO:0000313" key="1">
    <source>
        <dbReference type="EMBL" id="CDP33029.1"/>
    </source>
</evidence>
<sequence length="113" mass="13163">MSKLTDIDRFTSYSTDRETYSELWIGDIRDYKAALRLDREEYPGVLVFEYDSENTRNYLFEVDFSDKRPNWQLLTRDAILLCYSIICGGGEFAKIDFPGIAVVRSKTRLGGFH</sequence>
<dbReference type="InterPro" id="IPR057101">
    <property type="entry name" value="MBB1"/>
</dbReference>
<dbReference type="Pfam" id="PF23508">
    <property type="entry name" value="MBB1"/>
    <property type="match status" value="1"/>
</dbReference>
<dbReference type="EMBL" id="HG937691">
    <property type="protein sequence ID" value="CDP33029.1"/>
    <property type="molecule type" value="Genomic_DNA"/>
</dbReference>
<reference evidence="1" key="2">
    <citation type="submission" date="2014-06" db="EMBL/GenBank/DDBJ databases">
        <title>The complete genome of Blastobotrys (Arxula) adeninivorans LS3 - a yeast of biotechnological interest.</title>
        <authorList>
            <person name="Kunze G."/>
            <person name="Gaillardin C."/>
            <person name="Czernicka M."/>
            <person name="Durrens P."/>
            <person name="Martin T."/>
            <person name="Boer E."/>
            <person name="Gabaldon T."/>
            <person name="Cruz J."/>
            <person name="Talla E."/>
            <person name="Marck C."/>
            <person name="Goffeau A."/>
            <person name="Barbe V."/>
            <person name="Baret P."/>
            <person name="Baronian K."/>
            <person name="Beier S."/>
            <person name="Bleykasten C."/>
            <person name="Bode R."/>
            <person name="Casaregola S."/>
            <person name="Despons L."/>
            <person name="Fairhead C."/>
            <person name="Giersberg M."/>
            <person name="Gierski P."/>
            <person name="Hahnel U."/>
            <person name="Hartmann A."/>
            <person name="Jankowska D."/>
            <person name="Jubin C."/>
            <person name="Jung P."/>
            <person name="Lafontaine I."/>
            <person name="Leh-Louis V."/>
            <person name="Lemaire M."/>
            <person name="Marcet-Houben M."/>
            <person name="Mascher M."/>
            <person name="Morel G."/>
            <person name="Richard G.-F."/>
            <person name="Riechen J."/>
            <person name="Sacerdot C."/>
            <person name="Sarkar A."/>
            <person name="Savel G."/>
            <person name="Schacherer J."/>
            <person name="Sherman D."/>
            <person name="Straub M.-L."/>
            <person name="Stein N."/>
            <person name="Thierry A."/>
            <person name="Trautwein-Schult A."/>
            <person name="Westhof E."/>
            <person name="Worch S."/>
            <person name="Dujon B."/>
            <person name="Souciet J.-L."/>
            <person name="Wincker P."/>
            <person name="Scholz U."/>
            <person name="Neuveglise N."/>
        </authorList>
    </citation>
    <scope>NUCLEOTIDE SEQUENCE</scope>
    <source>
        <strain evidence="1">LS3</strain>
    </source>
</reference>
<reference evidence="1" key="1">
    <citation type="submission" date="2014-02" db="EMBL/GenBank/DDBJ databases">
        <authorList>
            <person name="Genoscope - CEA"/>
        </authorList>
    </citation>
    <scope>NUCLEOTIDE SEQUENCE</scope>
    <source>
        <strain evidence="1">LS3</strain>
    </source>
</reference>